<evidence type="ECO:0000313" key="3">
    <source>
        <dbReference type="Proteomes" id="UP001430377"/>
    </source>
</evidence>
<name>A0AAW4PMX3_9EURY</name>
<feature type="compositionally biased region" description="Acidic residues" evidence="1">
    <location>
        <begin position="40"/>
        <end position="76"/>
    </location>
</feature>
<feature type="compositionally biased region" description="Acidic residues" evidence="1">
    <location>
        <begin position="16"/>
        <end position="33"/>
    </location>
</feature>
<reference evidence="2 3" key="1">
    <citation type="submission" date="2021-06" db="EMBL/GenBank/DDBJ databases">
        <title>Halomicroarcula sp. a new haloarchaeum isolated from saline soil.</title>
        <authorList>
            <person name="Duran-Viseras A."/>
            <person name="Sanchez-Porro C."/>
            <person name="Ventosa A."/>
        </authorList>
    </citation>
    <scope>NUCLEOTIDE SEQUENCE [LARGE SCALE GENOMIC DNA]</scope>
    <source>
        <strain evidence="2 3">F13</strain>
    </source>
</reference>
<organism evidence="2 3">
    <name type="scientific">Haloarcula rubra</name>
    <dbReference type="NCBI Taxonomy" id="2487747"/>
    <lineage>
        <taxon>Archaea</taxon>
        <taxon>Methanobacteriati</taxon>
        <taxon>Methanobacteriota</taxon>
        <taxon>Stenosarchaea group</taxon>
        <taxon>Halobacteria</taxon>
        <taxon>Halobacteriales</taxon>
        <taxon>Haloarculaceae</taxon>
        <taxon>Haloarcula</taxon>
    </lineage>
</organism>
<gene>
    <name evidence="2" type="ORF">EGH21_05470</name>
</gene>
<evidence type="ECO:0000256" key="1">
    <source>
        <dbReference type="SAM" id="MobiDB-lite"/>
    </source>
</evidence>
<dbReference type="RefSeq" id="WP_220617475.1">
    <property type="nucleotide sequence ID" value="NZ_RKLR01000002.1"/>
</dbReference>
<dbReference type="AlphaFoldDB" id="A0AAW4PMX3"/>
<keyword evidence="3" id="KW-1185">Reference proteome</keyword>
<protein>
    <submittedName>
        <fullName evidence="2">Uncharacterized protein</fullName>
    </submittedName>
</protein>
<sequence>MSGAEATDAEQAPTDPESDQPEDDGEEVPDVEPDEKADVDLEALDVDPDEVEETAGAGAEDDRDDEQDDTGDEQPDDGLPAPDSETWGDQYVDMLALVLGEIAAADGEPGKTAEDIEELARAPPVELDDNVDQWLAEAGMGQDVPPGKAVAIGTAGLVLVILLTETDMATDAVDALSEQLNGDLLNF</sequence>
<accession>A0AAW4PMX3</accession>
<feature type="region of interest" description="Disordered" evidence="1">
    <location>
        <begin position="1"/>
        <end position="88"/>
    </location>
</feature>
<dbReference type="Proteomes" id="UP001430377">
    <property type="component" value="Unassembled WGS sequence"/>
</dbReference>
<comment type="caution">
    <text evidence="2">The sequence shown here is derived from an EMBL/GenBank/DDBJ whole genome shotgun (WGS) entry which is preliminary data.</text>
</comment>
<proteinExistence type="predicted"/>
<evidence type="ECO:0000313" key="2">
    <source>
        <dbReference type="EMBL" id="MBX0322476.1"/>
    </source>
</evidence>
<dbReference type="EMBL" id="RKLR01000002">
    <property type="protein sequence ID" value="MBX0322476.1"/>
    <property type="molecule type" value="Genomic_DNA"/>
</dbReference>